<feature type="domain" description="tRNA(Ile)-lysidine/2-thiocytidine synthase N-terminal" evidence="2">
    <location>
        <begin position="216"/>
        <end position="343"/>
    </location>
</feature>
<sequence>MGEVMTNSKNYEFNDKDNKDYKNNDYKIDYPIDIKELKKYCNPSYIVIRNDKLIVSNKRYAKLSREKMKKIEKDFGIPVVYSRVYEEISEKMGRFVAKYNIINPRNKIIVGLSGGKDSIALMHLLEPYRRKFGISITAITADLNINGKRPWGNIEENPNLKKVHKQCENLNIPHKIISHCGNVVEMSNYLTENAKIKGMEYSPCFSCSLTRRHIITNYIHEHCNNNYNTYTNTNNTNNNNGNDENRENRENNRKNAEYKNYKVAFGHTLEDNSDTILANMFKGDKIKSLAPIKKFTPMNISFEDFGFDLDLKPCTIIRPILAIKEEKIIKALEECGLWYYKDKDECPYSRANGDGIRKRAHFVLKDLEKSIPNVREMVISSTLKTIGDNFESE</sequence>
<evidence type="ECO:0000313" key="4">
    <source>
        <dbReference type="EMBL" id="ADI35748.1"/>
    </source>
</evidence>
<dbReference type="HOGENOM" id="CLU_830567_0_0_2"/>
<evidence type="ECO:0000259" key="2">
    <source>
        <dbReference type="Pfam" id="PF01171"/>
    </source>
</evidence>
<evidence type="ECO:0000256" key="1">
    <source>
        <dbReference type="ARBA" id="ARBA00022679"/>
    </source>
</evidence>
<dbReference type="eggNOG" id="arCOG00042">
    <property type="taxonomic scope" value="Archaea"/>
</dbReference>
<dbReference type="EMBL" id="CP002057">
    <property type="protein sequence ID" value="ADI35748.1"/>
    <property type="molecule type" value="Genomic_DNA"/>
</dbReference>
<reference evidence="3 5" key="1">
    <citation type="submission" date="2010-05" db="EMBL/GenBank/DDBJ databases">
        <title>Complete sequence of Methanococcus voltae A3.</title>
        <authorList>
            <consortium name="US DOE Joint Genome Institute"/>
            <person name="Lucas S."/>
            <person name="Copeland A."/>
            <person name="Lapidus A."/>
            <person name="Cheng J.-F."/>
            <person name="Bruce D."/>
            <person name="Goodwin L."/>
            <person name="Pitluck S."/>
            <person name="Lowry S."/>
            <person name="Clum A."/>
            <person name="Land M."/>
            <person name="Hauser L."/>
            <person name="Kyrpides N."/>
            <person name="Mikhailova N."/>
            <person name="Whitman W.B."/>
            <person name="Woyke T."/>
        </authorList>
    </citation>
    <scope>NUCLEOTIDE SEQUENCE [LARGE SCALE GENOMIC DNA]</scope>
    <source>
        <strain evidence="3">A3</strain>
        <strain evidence="5">ATCC BAA-1334 / A3</strain>
    </source>
</reference>
<dbReference type="InterPro" id="IPR035107">
    <property type="entry name" value="tRNA_thiolation_TtcA_Ctu1"/>
</dbReference>
<dbReference type="AlphaFoldDB" id="D7DRC8"/>
<dbReference type="GO" id="GO:0016740">
    <property type="term" value="F:transferase activity"/>
    <property type="evidence" value="ECO:0007669"/>
    <property type="project" value="UniProtKB-KW"/>
</dbReference>
<protein>
    <submittedName>
        <fullName evidence="3">PP-loop domain protein</fullName>
    </submittedName>
</protein>
<dbReference type="Pfam" id="PF01171">
    <property type="entry name" value="ATP_bind_3"/>
    <property type="match status" value="2"/>
</dbReference>
<dbReference type="PANTHER" id="PTHR11807">
    <property type="entry name" value="ATPASES OF THE PP SUPERFAMILY-RELATED"/>
    <property type="match status" value="1"/>
</dbReference>
<evidence type="ECO:0000313" key="3">
    <source>
        <dbReference type="EMBL" id="ADI35688.1"/>
    </source>
</evidence>
<keyword evidence="5" id="KW-1185">Reference proteome</keyword>
<gene>
    <name evidence="3" type="ordered locus">Mvol_0028</name>
    <name evidence="4" type="ordered locus">Mvol_0088</name>
</gene>
<keyword evidence="1" id="KW-0808">Transferase</keyword>
<dbReference type="STRING" id="456320.Mvol_0028"/>
<accession>D7DRC8</accession>
<dbReference type="Gene3D" id="3.40.50.620">
    <property type="entry name" value="HUPs"/>
    <property type="match status" value="1"/>
</dbReference>
<dbReference type="Proteomes" id="UP000007722">
    <property type="component" value="Chromosome"/>
</dbReference>
<name>D7DRC8_METV3</name>
<dbReference type="KEGG" id="mvo:Mvol_0088"/>
<organism evidence="3 5">
    <name type="scientific">Methanococcus voltae (strain ATCC BAA-1334 / A3)</name>
    <dbReference type="NCBI Taxonomy" id="456320"/>
    <lineage>
        <taxon>Archaea</taxon>
        <taxon>Methanobacteriati</taxon>
        <taxon>Methanobacteriota</taxon>
        <taxon>Methanomada group</taxon>
        <taxon>Methanococci</taxon>
        <taxon>Methanococcales</taxon>
        <taxon>Methanococcaceae</taxon>
        <taxon>Methanococcus</taxon>
    </lineage>
</organism>
<dbReference type="EMBL" id="CP002057">
    <property type="protein sequence ID" value="ADI35688.1"/>
    <property type="molecule type" value="Genomic_DNA"/>
</dbReference>
<evidence type="ECO:0000313" key="5">
    <source>
        <dbReference type="Proteomes" id="UP000007722"/>
    </source>
</evidence>
<dbReference type="InterPro" id="IPR014729">
    <property type="entry name" value="Rossmann-like_a/b/a_fold"/>
</dbReference>
<dbReference type="InterPro" id="IPR011063">
    <property type="entry name" value="TilS/TtcA_N"/>
</dbReference>
<dbReference type="GO" id="GO:0002144">
    <property type="term" value="C:cytosolic tRNA wobble base thiouridylase complex"/>
    <property type="evidence" value="ECO:0007669"/>
    <property type="project" value="TreeGrafter"/>
</dbReference>
<dbReference type="InParanoid" id="D7DRC8"/>
<dbReference type="PIRSF" id="PIRSF004976">
    <property type="entry name" value="ATPase_YdaO"/>
    <property type="match status" value="1"/>
</dbReference>
<dbReference type="KEGG" id="mvo:Mvol_0028"/>
<dbReference type="SUPFAM" id="SSF52402">
    <property type="entry name" value="Adenine nucleotide alpha hydrolases-like"/>
    <property type="match status" value="1"/>
</dbReference>
<dbReference type="GO" id="GO:0000049">
    <property type="term" value="F:tRNA binding"/>
    <property type="evidence" value="ECO:0007669"/>
    <property type="project" value="TreeGrafter"/>
</dbReference>
<feature type="domain" description="tRNA(Ile)-lysidine/2-thiocytidine synthase N-terminal" evidence="2">
    <location>
        <begin position="107"/>
        <end position="178"/>
    </location>
</feature>
<dbReference type="GO" id="GO:0002143">
    <property type="term" value="P:tRNA wobble position uridine thiolation"/>
    <property type="evidence" value="ECO:0007669"/>
    <property type="project" value="TreeGrafter"/>
</dbReference>
<proteinExistence type="predicted"/>
<dbReference type="PANTHER" id="PTHR11807:SF12">
    <property type="entry name" value="CYTOPLASMIC TRNA 2-THIOLATION PROTEIN 1"/>
    <property type="match status" value="1"/>
</dbReference>